<dbReference type="PANTHER" id="PTHR22990">
    <property type="entry name" value="F-BOX ONLY PROTEIN"/>
    <property type="match status" value="1"/>
</dbReference>
<dbReference type="InterPro" id="IPR012334">
    <property type="entry name" value="Pectin_lyas_fold"/>
</dbReference>
<dbReference type="SMART" id="SM00710">
    <property type="entry name" value="PbH1"/>
    <property type="match status" value="7"/>
</dbReference>
<dbReference type="InterPro" id="IPR011050">
    <property type="entry name" value="Pectin_lyase_fold/virulence"/>
</dbReference>
<dbReference type="Gene3D" id="2.160.20.10">
    <property type="entry name" value="Single-stranded right-handed beta-helix, Pectin lyase-like"/>
    <property type="match status" value="1"/>
</dbReference>
<keyword evidence="3" id="KW-0833">Ubl conjugation pathway</keyword>
<gene>
    <name evidence="5" type="ORF">AArc1_2059</name>
</gene>
<keyword evidence="5" id="KW-0449">Lipoprotein</keyword>
<protein>
    <submittedName>
        <fullName evidence="5">Lipoprotein NosD family protein</fullName>
    </submittedName>
</protein>
<comment type="pathway">
    <text evidence="1">Protein modification; protein ubiquitination.</text>
</comment>
<dbReference type="InterPro" id="IPR006626">
    <property type="entry name" value="PbH1"/>
</dbReference>
<dbReference type="PANTHER" id="PTHR22990:SF15">
    <property type="entry name" value="F-BOX ONLY PROTEIN 10"/>
    <property type="match status" value="1"/>
</dbReference>
<dbReference type="Gene3D" id="3.30.70.2050">
    <property type="match status" value="1"/>
</dbReference>
<evidence type="ECO:0000313" key="6">
    <source>
        <dbReference type="Proteomes" id="UP000258707"/>
    </source>
</evidence>
<dbReference type="InterPro" id="IPR022441">
    <property type="entry name" value="Para_beta_helix_rpt-2"/>
</dbReference>
<keyword evidence="2" id="KW-0677">Repeat</keyword>
<dbReference type="KEGG" id="nan:AArc1_2059"/>
<dbReference type="SMART" id="SM00722">
    <property type="entry name" value="CASH"/>
    <property type="match status" value="2"/>
</dbReference>
<dbReference type="EMBL" id="CP024047">
    <property type="protein sequence ID" value="AXR78377.1"/>
    <property type="molecule type" value="Genomic_DNA"/>
</dbReference>
<sequence length="628" mass="67250">MALLAVVVVGGALGLFLFEPGTAEPDPVHFDDTVDTGVVLETEYDDRDIDIPKAQVFYSQYEYVVGYRGVERFVDATQQPGHDDRFGYPLAVYVSDYSEVEFELTGSGYPVAEGTVGWTDAETATFVVGSEARTPAGETVMAFSDRADAETFAADYGGDVTTWETVLETDFDVDDATAVQGQVDDRHELADEHVANARTLHERLVEVVVGEDADSITEAVDIAPANSTIVVPEGTYEEHVTVDRPVTITGEGTATIEGDGSGTVVYVDDERAAITDLEITGVGESFFDEDDESDDALEMAYGSGDAGIEVNGTSNALIENVTIETPSNGVLLRDTPETVVRNVTVYGADHWSDGYMGVLTMRTEDNVVENSRFVDGRDGLYTHRSNGLVYRNNELENNRIGIHLMYTSGVVLADNTVTDAASSGIDIMTDPEHNAVVGNEVTGASEGLLTAGSDSYVADNVLTDNDVGMTTGAENSRYEGNVIAGNVEGVQANQLLPTSQVVDNDFVDNHNHANARLGVLRIWTEDGSGNYWDGAVGSTDGDVLDRAFTPTHPVDQRVHRVDATPTLARAPVVDALGGLDGTVSGMRDGQIVDTHPHCEPANPELLETTDWEATADDCSAYPPSESAR</sequence>
<dbReference type="InterPro" id="IPR008719">
    <property type="entry name" value="N2O_reductase_NosL"/>
</dbReference>
<evidence type="ECO:0000313" key="5">
    <source>
        <dbReference type="EMBL" id="AXR78377.1"/>
    </source>
</evidence>
<name>A0A346PFT2_9EURY</name>
<dbReference type="Proteomes" id="UP000258707">
    <property type="component" value="Chromosome"/>
</dbReference>
<evidence type="ECO:0000256" key="1">
    <source>
        <dbReference type="ARBA" id="ARBA00004906"/>
    </source>
</evidence>
<dbReference type="SUPFAM" id="SSF160387">
    <property type="entry name" value="NosL/MerB-like"/>
    <property type="match status" value="1"/>
</dbReference>
<dbReference type="InterPro" id="IPR007742">
    <property type="entry name" value="NosD_dom"/>
</dbReference>
<evidence type="ECO:0000256" key="2">
    <source>
        <dbReference type="ARBA" id="ARBA00022737"/>
    </source>
</evidence>
<proteinExistence type="predicted"/>
<dbReference type="NCBIfam" id="TIGR03804">
    <property type="entry name" value="para_beta_helix"/>
    <property type="match status" value="1"/>
</dbReference>
<evidence type="ECO:0000259" key="4">
    <source>
        <dbReference type="SMART" id="SM00722"/>
    </source>
</evidence>
<dbReference type="SUPFAM" id="SSF51126">
    <property type="entry name" value="Pectin lyase-like"/>
    <property type="match status" value="1"/>
</dbReference>
<feature type="domain" description="Carbohydrate-binding/sugar hydrolysis" evidence="4">
    <location>
        <begin position="389"/>
        <end position="545"/>
    </location>
</feature>
<dbReference type="Pfam" id="PF05048">
    <property type="entry name" value="NosD"/>
    <property type="match status" value="1"/>
</dbReference>
<organism evidence="5 6">
    <name type="scientific">Natrarchaeobaculum sulfurireducens</name>
    <dbReference type="NCBI Taxonomy" id="2044521"/>
    <lineage>
        <taxon>Archaea</taxon>
        <taxon>Methanobacteriati</taxon>
        <taxon>Methanobacteriota</taxon>
        <taxon>Stenosarchaea group</taxon>
        <taxon>Halobacteria</taxon>
        <taxon>Halobacteriales</taxon>
        <taxon>Natrialbaceae</taxon>
        <taxon>Natrarchaeobaculum</taxon>
    </lineage>
</organism>
<dbReference type="Pfam" id="PF05573">
    <property type="entry name" value="NosL"/>
    <property type="match status" value="1"/>
</dbReference>
<reference evidence="6" key="1">
    <citation type="submission" date="2017-10" db="EMBL/GenBank/DDBJ databases">
        <title>Phenotypic and genomic properties of facultatively anaerobic sulfur-reducing natronoarchaea from hypersaline soda lakes.</title>
        <authorList>
            <person name="Sorokin D.Y."/>
            <person name="Kublanov I.V."/>
            <person name="Roman P."/>
            <person name="Sinninghe Damste J.S."/>
            <person name="Golyshin P.N."/>
            <person name="Rojo D."/>
            <person name="Ciordia S."/>
            <person name="Mena Md.C."/>
            <person name="Ferrer M."/>
            <person name="Messina E."/>
            <person name="Smedile F."/>
            <person name="La Spada G."/>
            <person name="La Cono V."/>
            <person name="Yakimov M.M."/>
        </authorList>
    </citation>
    <scope>NUCLEOTIDE SEQUENCE [LARGE SCALE GENOMIC DNA]</scope>
    <source>
        <strain evidence="6">AArc1</strain>
    </source>
</reference>
<evidence type="ECO:0000256" key="3">
    <source>
        <dbReference type="ARBA" id="ARBA00022786"/>
    </source>
</evidence>
<dbReference type="InterPro" id="IPR006633">
    <property type="entry name" value="Carb-bd_sugar_hydrolysis-dom"/>
</dbReference>
<dbReference type="InterPro" id="IPR051550">
    <property type="entry name" value="SCF-Subunits/Alg-Epimerases"/>
</dbReference>
<feature type="domain" description="Carbohydrate-binding/sugar hydrolysis" evidence="4">
    <location>
        <begin position="231"/>
        <end position="358"/>
    </location>
</feature>
<dbReference type="AlphaFoldDB" id="A0A346PFT2"/>
<accession>A0A346PFT2</accession>